<reference evidence="3" key="1">
    <citation type="journal article" date="2019" name="Nat. Commun.">
        <title>Expansion of phycobilisome linker gene families in mesophilic red algae.</title>
        <authorList>
            <person name="Lee J."/>
            <person name="Kim D."/>
            <person name="Bhattacharya D."/>
            <person name="Yoon H.S."/>
        </authorList>
    </citation>
    <scope>NUCLEOTIDE SEQUENCE [LARGE SCALE GENOMIC DNA]</scope>
    <source>
        <strain evidence="3">CCMP 1328</strain>
    </source>
</reference>
<dbReference type="InterPro" id="IPR032710">
    <property type="entry name" value="NTF2-like_dom_sf"/>
</dbReference>
<keyword evidence="3" id="KW-1185">Reference proteome</keyword>
<gene>
    <name evidence="2" type="ORF">FVE85_5491</name>
</gene>
<dbReference type="SUPFAM" id="SSF54427">
    <property type="entry name" value="NTF2-like"/>
    <property type="match status" value="1"/>
</dbReference>
<dbReference type="PANTHER" id="PTHR33698:SF3">
    <property type="entry name" value="OS09G0266000 PROTEIN"/>
    <property type="match status" value="1"/>
</dbReference>
<dbReference type="Pfam" id="PF12680">
    <property type="entry name" value="SnoaL_2"/>
    <property type="match status" value="1"/>
</dbReference>
<dbReference type="OrthoDB" id="201750at2759"/>
<sequence length="205" mass="22744">MGDAFVGTVRVGYLRGRQDLAVGRHAPQVCANSPKWGALSRARFSRVSGLTMQQVSASENATAETRKAFESATNCVESFYDAWNRGSIDDMMLCIADDAEYEDAIFPSPFKGKAQVQQLFEKIMKLFPQNAEFMVDSIADGGKAAGCKWHVELNGKPLPFSRGNSFYEFDDAFRIRRAFETPEPFIKNGNVVLGLLSVVTKLLRL</sequence>
<feature type="domain" description="SnoaL-like" evidence="1">
    <location>
        <begin position="76"/>
        <end position="172"/>
    </location>
</feature>
<proteinExistence type="predicted"/>
<protein>
    <recommendedName>
        <fullName evidence="1">SnoaL-like domain-containing protein</fullName>
    </recommendedName>
</protein>
<evidence type="ECO:0000313" key="2">
    <source>
        <dbReference type="EMBL" id="KAA8497906.1"/>
    </source>
</evidence>
<dbReference type="InterPro" id="IPR037401">
    <property type="entry name" value="SnoaL-like"/>
</dbReference>
<dbReference type="OMA" id="GADCATE"/>
<dbReference type="AlphaFoldDB" id="A0A5J4Z2P9"/>
<evidence type="ECO:0000313" key="3">
    <source>
        <dbReference type="Proteomes" id="UP000324585"/>
    </source>
</evidence>
<dbReference type="EMBL" id="VRMN01000001">
    <property type="protein sequence ID" value="KAA8497906.1"/>
    <property type="molecule type" value="Genomic_DNA"/>
</dbReference>
<dbReference type="Gene3D" id="3.10.450.50">
    <property type="match status" value="1"/>
</dbReference>
<dbReference type="Proteomes" id="UP000324585">
    <property type="component" value="Unassembled WGS sequence"/>
</dbReference>
<name>A0A5J4Z2P9_PORPP</name>
<dbReference type="PANTHER" id="PTHR33698">
    <property type="entry name" value="NUCLEAR TRANSPORT FACTOR 2 (NTF2)-LIKE PROTEIN"/>
    <property type="match status" value="1"/>
</dbReference>
<accession>A0A5J4Z2P9</accession>
<comment type="caution">
    <text evidence="2">The sequence shown here is derived from an EMBL/GenBank/DDBJ whole genome shotgun (WGS) entry which is preliminary data.</text>
</comment>
<organism evidence="2 3">
    <name type="scientific">Porphyridium purpureum</name>
    <name type="common">Red alga</name>
    <name type="synonym">Porphyridium cruentum</name>
    <dbReference type="NCBI Taxonomy" id="35688"/>
    <lineage>
        <taxon>Eukaryota</taxon>
        <taxon>Rhodophyta</taxon>
        <taxon>Bangiophyceae</taxon>
        <taxon>Porphyridiales</taxon>
        <taxon>Porphyridiaceae</taxon>
        <taxon>Porphyridium</taxon>
    </lineage>
</organism>
<evidence type="ECO:0000259" key="1">
    <source>
        <dbReference type="Pfam" id="PF12680"/>
    </source>
</evidence>